<dbReference type="Pfam" id="PF01535">
    <property type="entry name" value="PPR"/>
    <property type="match status" value="3"/>
</dbReference>
<feature type="repeat" description="PPR" evidence="2">
    <location>
        <begin position="468"/>
        <end position="502"/>
    </location>
</feature>
<dbReference type="EMBL" id="JBFOLJ010000015">
    <property type="protein sequence ID" value="KAL2473823.1"/>
    <property type="molecule type" value="Genomic_DNA"/>
</dbReference>
<dbReference type="Pfam" id="PF13041">
    <property type="entry name" value="PPR_2"/>
    <property type="match status" value="3"/>
</dbReference>
<keyword evidence="4" id="KW-1185">Reference proteome</keyword>
<dbReference type="InterPro" id="IPR002885">
    <property type="entry name" value="PPR_rpt"/>
</dbReference>
<feature type="repeat" description="PPR" evidence="2">
    <location>
        <begin position="678"/>
        <end position="708"/>
    </location>
</feature>
<name>A0ABD1QC86_9LAMI</name>
<accession>A0ABD1QC86</accession>
<dbReference type="InterPro" id="IPR011990">
    <property type="entry name" value="TPR-like_helical_dom_sf"/>
</dbReference>
<dbReference type="Pfam" id="PF12854">
    <property type="entry name" value="PPR_1"/>
    <property type="match status" value="2"/>
</dbReference>
<evidence type="ECO:0000313" key="4">
    <source>
        <dbReference type="Proteomes" id="UP001604277"/>
    </source>
</evidence>
<proteinExistence type="predicted"/>
<reference evidence="4" key="1">
    <citation type="submission" date="2024-07" db="EMBL/GenBank/DDBJ databases">
        <title>Two chromosome-level genome assemblies of Korean endemic species Abeliophyllum distichum and Forsythia ovata (Oleaceae).</title>
        <authorList>
            <person name="Jang H."/>
        </authorList>
    </citation>
    <scope>NUCLEOTIDE SEQUENCE [LARGE SCALE GENOMIC DNA]</scope>
</reference>
<organism evidence="3 4">
    <name type="scientific">Forsythia ovata</name>
    <dbReference type="NCBI Taxonomy" id="205694"/>
    <lineage>
        <taxon>Eukaryota</taxon>
        <taxon>Viridiplantae</taxon>
        <taxon>Streptophyta</taxon>
        <taxon>Embryophyta</taxon>
        <taxon>Tracheophyta</taxon>
        <taxon>Spermatophyta</taxon>
        <taxon>Magnoliopsida</taxon>
        <taxon>eudicotyledons</taxon>
        <taxon>Gunneridae</taxon>
        <taxon>Pentapetalae</taxon>
        <taxon>asterids</taxon>
        <taxon>lamiids</taxon>
        <taxon>Lamiales</taxon>
        <taxon>Oleaceae</taxon>
        <taxon>Forsythieae</taxon>
        <taxon>Forsythia</taxon>
    </lineage>
</organism>
<sequence>MPFNTNARNKIRETLVRTLQFSKFTWFGDYFHESPLSCNGVFAYFSSQSSRNPIFSSAVNPKVCGQILERDDVEYGYGRSREEGFKDCRISISDGPSVKSGEKYKFDVLDEFLESENGGESVEDSEIELRVFDSFNRNRKESEVSGSIEGDEDELRHPLVKEVCRLIDFRAAWTPKLEGELRHLLRSLKPRKVCAVLRAQSDERVALKFFYWADRQWRYKHDPIVYYAMLQVLSKTKLCQGAKRVLHLMVRRKIECRPEDFGCVMVSFSRAGHVAKAMQTLTLMQKAGVELDLSICNTAIYVLVKDHKLEKALRFLERMQVVGIKPEVITYNCLIKGYCDVHQLENAMELIAEMPFKGCFPDKVSYYTVMGFLCKEKRIDEVRELMEKMLKDSKLLPDQVSYNTLIHMLSKYLHADEALGFLREAEERGFFIDKVGYSAVINCFCQKGRMDRAKELVNEMISKGCTPDVVTYTAVVNGFCQAGEVDHAKKLLQQMYKHGCKPNCVSYTALLNGLCKSGNSTEAREMMNTSEEEWWTPNAVTYSVVMHGFRREGKLSEACDMVREMIRKGFFPTPVEINLLIQSICREGRASEAKKLMEECLNKGCAVNVVNFTTVIHGFCQKDDLEAALSVLDDMYLSNKHPDAVTYTTVIDALGRKGRIDEATELTKKMLHSGLLPTPVTYRSLIHHFCHQGRVDDLLKLLEKMLPRQDCRSVNNQIIEKLCSSGHVDQAYKLLGKVLRTASRIDANTCHVLMESYLKEGNSLGSYKVACRMFNRNLIPDLKLCEKVSKKLMLEGKLDEADKLMLRFVERGHLSIKCQPAVFG</sequence>
<comment type="caution">
    <text evidence="3">The sequence shown here is derived from an EMBL/GenBank/DDBJ whole genome shotgun (WGS) entry which is preliminary data.</text>
</comment>
<dbReference type="Proteomes" id="UP001604277">
    <property type="component" value="Unassembled WGS sequence"/>
</dbReference>
<feature type="repeat" description="PPR" evidence="2">
    <location>
        <begin position="362"/>
        <end position="397"/>
    </location>
</feature>
<dbReference type="Gene3D" id="1.25.40.10">
    <property type="entry name" value="Tetratricopeptide repeat domain"/>
    <property type="match status" value="7"/>
</dbReference>
<dbReference type="PANTHER" id="PTHR47932">
    <property type="entry name" value="ATPASE EXPRESSION PROTEIN 3"/>
    <property type="match status" value="1"/>
</dbReference>
<dbReference type="PROSITE" id="PS51375">
    <property type="entry name" value="PPR"/>
    <property type="match status" value="12"/>
</dbReference>
<evidence type="ECO:0000256" key="2">
    <source>
        <dbReference type="PROSITE-ProRule" id="PRU00708"/>
    </source>
</evidence>
<feature type="repeat" description="PPR" evidence="2">
    <location>
        <begin position="538"/>
        <end position="572"/>
    </location>
</feature>
<protein>
    <submittedName>
        <fullName evidence="3">Tetratricopeptide repeat (TPR)-like superfamily protein</fullName>
    </submittedName>
</protein>
<feature type="repeat" description="PPR" evidence="2">
    <location>
        <begin position="643"/>
        <end position="677"/>
    </location>
</feature>
<keyword evidence="1" id="KW-0677">Repeat</keyword>
<feature type="repeat" description="PPR" evidence="2">
    <location>
        <begin position="327"/>
        <end position="361"/>
    </location>
</feature>
<feature type="repeat" description="PPR" evidence="2">
    <location>
        <begin position="573"/>
        <end position="607"/>
    </location>
</feature>
<feature type="repeat" description="PPR" evidence="2">
    <location>
        <begin position="292"/>
        <end position="326"/>
    </location>
</feature>
<evidence type="ECO:0000256" key="1">
    <source>
        <dbReference type="ARBA" id="ARBA00022737"/>
    </source>
</evidence>
<dbReference type="NCBIfam" id="TIGR00756">
    <property type="entry name" value="PPR"/>
    <property type="match status" value="11"/>
</dbReference>
<feature type="repeat" description="PPR" evidence="2">
    <location>
        <begin position="608"/>
        <end position="642"/>
    </location>
</feature>
<evidence type="ECO:0000313" key="3">
    <source>
        <dbReference type="EMBL" id="KAL2473823.1"/>
    </source>
</evidence>
<dbReference type="AlphaFoldDB" id="A0ABD1QC86"/>
<dbReference type="PANTHER" id="PTHR47932:SF44">
    <property type="entry name" value="MIOREX COMPLEX COMPONENT 1"/>
    <property type="match status" value="1"/>
</dbReference>
<feature type="repeat" description="PPR" evidence="2">
    <location>
        <begin position="503"/>
        <end position="537"/>
    </location>
</feature>
<feature type="repeat" description="PPR" evidence="2">
    <location>
        <begin position="398"/>
        <end position="432"/>
    </location>
</feature>
<gene>
    <name evidence="3" type="ORF">Fot_49559</name>
</gene>
<feature type="repeat" description="PPR" evidence="2">
    <location>
        <begin position="433"/>
        <end position="467"/>
    </location>
</feature>